<sequence>MIIVMQKQASAAHIDAVVAFIHSRGLTEHISRGEERTIIGAVGDERVFEPREIEALAGVEKAMRVLHDWRIISRETQNSNSIIYVRGVAFGADQQTIPVYDGGAIPDANALFADPFFQPGTPYTSRAHTHENDRIRHMKTLLAQAHAAAKPVLLRIRDVRQIEPALAAEADVLYLGGELMTNRLLQDEVGRLNVPVVLCKDKHHLVDDWLIAAEHIALKGNHHIMLGEAGTLNLDHHAPYRLDTDAIAKARQLSHLPVLANIVRLPHTYMSTATLYRLALAAGANGIIVPDGFQAA</sequence>
<dbReference type="SUPFAM" id="SSF51569">
    <property type="entry name" value="Aldolase"/>
    <property type="match status" value="1"/>
</dbReference>
<evidence type="ECO:0000259" key="2">
    <source>
        <dbReference type="Pfam" id="PF00793"/>
    </source>
</evidence>
<evidence type="ECO:0000313" key="5">
    <source>
        <dbReference type="Proteomes" id="UP000653156"/>
    </source>
</evidence>
<feature type="domain" description="DAHP synthetase I/KDSA" evidence="2">
    <location>
        <begin position="154"/>
        <end position="260"/>
    </location>
</feature>
<dbReference type="GO" id="GO:0016740">
    <property type="term" value="F:transferase activity"/>
    <property type="evidence" value="ECO:0007669"/>
    <property type="project" value="UniProtKB-KW"/>
</dbReference>
<dbReference type="KEGG" id="ptes:JQU52_11520"/>
<dbReference type="PANTHER" id="PTHR43018:SF3">
    <property type="entry name" value="CARBOXYSOME FORMATION PROTEIN"/>
    <property type="match status" value="1"/>
</dbReference>
<dbReference type="Gene3D" id="3.30.70.1140">
    <property type="entry name" value="Phospho-2-dehydro-3-deoxyheptonate aldolase, domain 1"/>
    <property type="match status" value="1"/>
</dbReference>
<protein>
    <submittedName>
        <fullName evidence="4">Chorismate mutase</fullName>
    </submittedName>
</protein>
<organism evidence="4 5">
    <name type="scientific">Paralysiella testudinis</name>
    <dbReference type="NCBI Taxonomy" id="2809020"/>
    <lineage>
        <taxon>Bacteria</taxon>
        <taxon>Pseudomonadati</taxon>
        <taxon>Pseudomonadota</taxon>
        <taxon>Betaproteobacteria</taxon>
        <taxon>Neisseriales</taxon>
        <taxon>Neisseriaceae</taxon>
        <taxon>Paralysiella</taxon>
    </lineage>
</organism>
<dbReference type="AlphaFoldDB" id="A0A892ZEG6"/>
<dbReference type="RefSeq" id="WP_230338626.1">
    <property type="nucleotide sequence ID" value="NZ_CP069798.1"/>
</dbReference>
<proteinExistence type="predicted"/>
<dbReference type="InterPro" id="IPR013785">
    <property type="entry name" value="Aldolase_TIM"/>
</dbReference>
<keyword evidence="1" id="KW-0808">Transferase</keyword>
<dbReference type="PANTHER" id="PTHR43018">
    <property type="entry name" value="PHOSPHO-2-DEHYDRO-3-DEOXYHEPTONATE ALDOLASE"/>
    <property type="match status" value="1"/>
</dbReference>
<dbReference type="Pfam" id="PF00793">
    <property type="entry name" value="DAHP_synth_1"/>
    <property type="match status" value="1"/>
</dbReference>
<evidence type="ECO:0000313" key="4">
    <source>
        <dbReference type="EMBL" id="QRQ81332.1"/>
    </source>
</evidence>
<feature type="domain" description="DAHP synthase ferredoxin-like" evidence="3">
    <location>
        <begin position="1"/>
        <end position="66"/>
    </location>
</feature>
<dbReference type="InterPro" id="IPR006218">
    <property type="entry name" value="DAHP1/KDSA"/>
</dbReference>
<reference evidence="4" key="1">
    <citation type="submission" date="2021-02" db="EMBL/GenBank/DDBJ databases">
        <title>Neisseriaceae sp. 26B isolated from the cloaca of a Common Toad-headed Turtle (Mesoclemmys nasuta).</title>
        <authorList>
            <person name="Spergser J."/>
            <person name="Busse H.-J."/>
        </authorList>
    </citation>
    <scope>NUCLEOTIDE SEQUENCE</scope>
    <source>
        <strain evidence="4">26B</strain>
    </source>
</reference>
<dbReference type="Pfam" id="PF18152">
    <property type="entry name" value="DAHP_snth_FXD"/>
    <property type="match status" value="1"/>
</dbReference>
<accession>A0A892ZEG6</accession>
<name>A0A892ZEG6_9NEIS</name>
<dbReference type="Proteomes" id="UP000653156">
    <property type="component" value="Chromosome"/>
</dbReference>
<keyword evidence="5" id="KW-1185">Reference proteome</keyword>
<gene>
    <name evidence="4" type="ORF">JQU52_11520</name>
</gene>
<dbReference type="EMBL" id="CP069798">
    <property type="protein sequence ID" value="QRQ81332.1"/>
    <property type="molecule type" value="Genomic_DNA"/>
</dbReference>
<dbReference type="Gene3D" id="3.20.20.70">
    <property type="entry name" value="Aldolase class I"/>
    <property type="match status" value="1"/>
</dbReference>
<dbReference type="InterPro" id="IPR052899">
    <property type="entry name" value="Class-I_DAHP_synthase"/>
</dbReference>
<dbReference type="InterPro" id="IPR041071">
    <property type="entry name" value="DAHP_snth_FXD"/>
</dbReference>
<evidence type="ECO:0000259" key="3">
    <source>
        <dbReference type="Pfam" id="PF18152"/>
    </source>
</evidence>
<evidence type="ECO:0000256" key="1">
    <source>
        <dbReference type="ARBA" id="ARBA00022679"/>
    </source>
</evidence>